<proteinExistence type="predicted"/>
<dbReference type="InterPro" id="IPR015330">
    <property type="entry name" value="DNA_primase/pol_bifunc_N"/>
</dbReference>
<dbReference type="Pfam" id="PF09250">
    <property type="entry name" value="Prim-Pol"/>
    <property type="match status" value="1"/>
</dbReference>
<comment type="caution">
    <text evidence="2">The sequence shown here is derived from an EMBL/GenBank/DDBJ whole genome shotgun (WGS) entry which is preliminary data.</text>
</comment>
<dbReference type="RefSeq" id="WP_311555678.1">
    <property type="nucleotide sequence ID" value="NZ_JAVREJ010000004.1"/>
</dbReference>
<dbReference type="EMBL" id="JAVREJ010000004">
    <property type="protein sequence ID" value="MDT0349665.1"/>
    <property type="molecule type" value="Genomic_DNA"/>
</dbReference>
<name>A0ABU2N6V5_9PSEU</name>
<accession>A0ABU2N6V5</accession>
<sequence>MLRWDSYRTVYGAELRAAAREYTDHGWPVVEAVPAGLLLATGTSLDVLEVPAAVGRLVCAQLRAAGMAVPVAATPTGRWWFPVTTGGALPAALADRADVVLRTAGAVVLAPPSETPDGWVHWRVAPALSGYRPSPVGPIVAAVVAATAEVHEHDRLPAAVAART</sequence>
<gene>
    <name evidence="2" type="ORF">RM445_09030</name>
</gene>
<evidence type="ECO:0000313" key="3">
    <source>
        <dbReference type="Proteomes" id="UP001183202"/>
    </source>
</evidence>
<protein>
    <submittedName>
        <fullName evidence="2">Bifunctional DNA primase/polymerase</fullName>
    </submittedName>
</protein>
<dbReference type="Proteomes" id="UP001183202">
    <property type="component" value="Unassembled WGS sequence"/>
</dbReference>
<reference evidence="3" key="1">
    <citation type="submission" date="2023-07" db="EMBL/GenBank/DDBJ databases">
        <title>30 novel species of actinomycetes from the DSMZ collection.</title>
        <authorList>
            <person name="Nouioui I."/>
        </authorList>
    </citation>
    <scope>NUCLEOTIDE SEQUENCE [LARGE SCALE GENOMIC DNA]</scope>
    <source>
        <strain evidence="3">DSM 45834</strain>
    </source>
</reference>
<keyword evidence="3" id="KW-1185">Reference proteome</keyword>
<evidence type="ECO:0000313" key="2">
    <source>
        <dbReference type="EMBL" id="MDT0349665.1"/>
    </source>
</evidence>
<organism evidence="2 3">
    <name type="scientific">Pseudonocardia charpentierae</name>
    <dbReference type="NCBI Taxonomy" id="3075545"/>
    <lineage>
        <taxon>Bacteria</taxon>
        <taxon>Bacillati</taxon>
        <taxon>Actinomycetota</taxon>
        <taxon>Actinomycetes</taxon>
        <taxon>Pseudonocardiales</taxon>
        <taxon>Pseudonocardiaceae</taxon>
        <taxon>Pseudonocardia</taxon>
    </lineage>
</organism>
<feature type="domain" description="DNA primase/polymerase bifunctional N-terminal" evidence="1">
    <location>
        <begin position="34"/>
        <end position="126"/>
    </location>
</feature>
<evidence type="ECO:0000259" key="1">
    <source>
        <dbReference type="Pfam" id="PF09250"/>
    </source>
</evidence>